<dbReference type="PROSITE" id="PS50837">
    <property type="entry name" value="NACHT"/>
    <property type="match status" value="1"/>
</dbReference>
<accession>A0A8T8X3Z3</accession>
<protein>
    <recommendedName>
        <fullName evidence="2">NACHT domain-containing protein</fullName>
    </recommendedName>
</protein>
<dbReference type="SUPFAM" id="SSF52540">
    <property type="entry name" value="P-loop containing nucleoside triphosphate hydrolases"/>
    <property type="match status" value="1"/>
</dbReference>
<organism evidence="3 4">
    <name type="scientific">Aspergillus japonicus CBS 114.51</name>
    <dbReference type="NCBI Taxonomy" id="1448312"/>
    <lineage>
        <taxon>Eukaryota</taxon>
        <taxon>Fungi</taxon>
        <taxon>Dikarya</taxon>
        <taxon>Ascomycota</taxon>
        <taxon>Pezizomycotina</taxon>
        <taxon>Eurotiomycetes</taxon>
        <taxon>Eurotiomycetidae</taxon>
        <taxon>Eurotiales</taxon>
        <taxon>Aspergillaceae</taxon>
        <taxon>Aspergillus</taxon>
        <taxon>Aspergillus subgen. Circumdati</taxon>
    </lineage>
</organism>
<evidence type="ECO:0000313" key="4">
    <source>
        <dbReference type="Proteomes" id="UP000249497"/>
    </source>
</evidence>
<evidence type="ECO:0000313" key="3">
    <source>
        <dbReference type="EMBL" id="RAH82833.1"/>
    </source>
</evidence>
<dbReference type="OrthoDB" id="674604at2759"/>
<dbReference type="AlphaFoldDB" id="A0A8T8X3Z3"/>
<feature type="domain" description="NACHT" evidence="2">
    <location>
        <begin position="109"/>
        <end position="268"/>
    </location>
</feature>
<sequence>AGKQQPPYTLSFDCVGGSGDERRHNPAALAATAYARVLLSFVPVSCQKKDLHLSPQDQSAMQHCCVTDMSTEIGSLQRQKDILLYDSYSWVLPTQEFRIFVDWSDSGKSLLWVRGDAGKGKTMLLIGVVHELEAHLELHFDEYCLSYFFCRGTENRLNTATAVLRGLIWMILRQKKSLILHLTKAFTDLGPVLFEDHTAFYNLKRVFSNMLEDQGLGRIYLVVDGLDECRREEPGLSQLLELVAETSTNRRVKWLLSSRNESSIDEALGTHAENGQLCLELIAASVSGAVNAYISHKMSELRDQYQHKLRRNGNLSSWKLAGLIQNIEHVLQDRSYGTFLWVALMIKELKTCAPDKALEKVKKAPPGLHDLCTTILHNLTKPDHAEDCGKVLLIMANAYQSLDLTEIVALAQLDELAAHESIVRHCDFLTFREDIQIVSFMQQSAKDFLVQDQGPAVIHEIFPRGHKEGHSMILSASLTVMESLKRDIFDWRHAGYDIDEVVVPHQDPLESLRFSCLYWIDHLCDMKTGPEEGSLLDEGSHFWIDRSLYWLEALSLLRSYSVAVLSTANVIEMLRRISPKPIFICLVGDFYRFTLANRTAIEKFPLQTYVATLIFAPEQSAIRRLFKHEEPR</sequence>
<evidence type="ECO:0000259" key="2">
    <source>
        <dbReference type="PROSITE" id="PS50837"/>
    </source>
</evidence>
<dbReference type="InterPro" id="IPR056884">
    <property type="entry name" value="NPHP3-like_N"/>
</dbReference>
<feature type="non-terminal residue" evidence="3">
    <location>
        <position position="1"/>
    </location>
</feature>
<dbReference type="Pfam" id="PF24883">
    <property type="entry name" value="NPHP3_N"/>
    <property type="match status" value="1"/>
</dbReference>
<proteinExistence type="predicted"/>
<gene>
    <name evidence="3" type="ORF">BO86DRAFT_427657</name>
</gene>
<dbReference type="EMBL" id="KZ824786">
    <property type="protein sequence ID" value="RAH82833.1"/>
    <property type="molecule type" value="Genomic_DNA"/>
</dbReference>
<evidence type="ECO:0000256" key="1">
    <source>
        <dbReference type="ARBA" id="ARBA00022737"/>
    </source>
</evidence>
<dbReference type="GeneID" id="37179252"/>
<dbReference type="PANTHER" id="PTHR10039">
    <property type="entry name" value="AMELOGENIN"/>
    <property type="match status" value="1"/>
</dbReference>
<keyword evidence="4" id="KW-1185">Reference proteome</keyword>
<reference evidence="3 4" key="1">
    <citation type="submission" date="2018-02" db="EMBL/GenBank/DDBJ databases">
        <title>The genomes of Aspergillus section Nigri reveals drivers in fungal speciation.</title>
        <authorList>
            <consortium name="DOE Joint Genome Institute"/>
            <person name="Vesth T.C."/>
            <person name="Nybo J."/>
            <person name="Theobald S."/>
            <person name="Brandl J."/>
            <person name="Frisvad J.C."/>
            <person name="Nielsen K.F."/>
            <person name="Lyhne E.K."/>
            <person name="Kogle M.E."/>
            <person name="Kuo A."/>
            <person name="Riley R."/>
            <person name="Clum A."/>
            <person name="Nolan M."/>
            <person name="Lipzen A."/>
            <person name="Salamov A."/>
            <person name="Henrissat B."/>
            <person name="Wiebenga A."/>
            <person name="De vries R.P."/>
            <person name="Grigoriev I.V."/>
            <person name="Mortensen U.H."/>
            <person name="Andersen M.R."/>
            <person name="Baker S.E."/>
        </authorList>
    </citation>
    <scope>NUCLEOTIDE SEQUENCE [LARGE SCALE GENOMIC DNA]</scope>
    <source>
        <strain evidence="3 4">CBS 114.51</strain>
    </source>
</reference>
<dbReference type="PANTHER" id="PTHR10039:SF14">
    <property type="entry name" value="NACHT DOMAIN-CONTAINING PROTEIN"/>
    <property type="match status" value="1"/>
</dbReference>
<dbReference type="Gene3D" id="3.40.50.300">
    <property type="entry name" value="P-loop containing nucleotide triphosphate hydrolases"/>
    <property type="match status" value="1"/>
</dbReference>
<dbReference type="InterPro" id="IPR007111">
    <property type="entry name" value="NACHT_NTPase"/>
</dbReference>
<keyword evidence="1" id="KW-0677">Repeat</keyword>
<dbReference type="InterPro" id="IPR027417">
    <property type="entry name" value="P-loop_NTPase"/>
</dbReference>
<dbReference type="RefSeq" id="XP_025528727.1">
    <property type="nucleotide sequence ID" value="XM_025675560.1"/>
</dbReference>
<dbReference type="Proteomes" id="UP000249497">
    <property type="component" value="Unassembled WGS sequence"/>
</dbReference>
<name>A0A8T8X3Z3_ASPJA</name>